<keyword evidence="1" id="KW-0472">Membrane</keyword>
<proteinExistence type="predicted"/>
<organism evidence="2 3">
    <name type="scientific">Williamsia maris</name>
    <dbReference type="NCBI Taxonomy" id="72806"/>
    <lineage>
        <taxon>Bacteria</taxon>
        <taxon>Bacillati</taxon>
        <taxon>Actinomycetota</taxon>
        <taxon>Actinomycetes</taxon>
        <taxon>Mycobacteriales</taxon>
        <taxon>Nocardiaceae</taxon>
        <taxon>Williamsia</taxon>
    </lineage>
</organism>
<feature type="transmembrane region" description="Helical" evidence="1">
    <location>
        <begin position="12"/>
        <end position="33"/>
    </location>
</feature>
<evidence type="ECO:0000313" key="2">
    <source>
        <dbReference type="EMBL" id="MCP2177210.1"/>
    </source>
</evidence>
<keyword evidence="1" id="KW-0812">Transmembrane</keyword>
<dbReference type="InterPro" id="IPR036444">
    <property type="entry name" value="PLipase_A2_dom_sf"/>
</dbReference>
<evidence type="ECO:0008006" key="4">
    <source>
        <dbReference type="Google" id="ProtNLM"/>
    </source>
</evidence>
<reference evidence="2 3" key="1">
    <citation type="submission" date="2022-06" db="EMBL/GenBank/DDBJ databases">
        <title>Genomic Encyclopedia of Archaeal and Bacterial Type Strains, Phase II (KMG-II): from individual species to whole genera.</title>
        <authorList>
            <person name="Goeker M."/>
        </authorList>
    </citation>
    <scope>NUCLEOTIDE SEQUENCE [LARGE SCALE GENOMIC DNA]</scope>
    <source>
        <strain evidence="2 3">DSM 44693</strain>
    </source>
</reference>
<comment type="caution">
    <text evidence="2">The sequence shown here is derived from an EMBL/GenBank/DDBJ whole genome shotgun (WGS) entry which is preliminary data.</text>
</comment>
<dbReference type="Gene3D" id="1.20.90.10">
    <property type="entry name" value="Phospholipase A2 domain"/>
    <property type="match status" value="1"/>
</dbReference>
<dbReference type="RefSeq" id="WP_253662168.1">
    <property type="nucleotide sequence ID" value="NZ_BAAAJQ010000001.1"/>
</dbReference>
<protein>
    <recommendedName>
        <fullName evidence="4">Phospholipase A2-like protein</fullName>
    </recommendedName>
</protein>
<gene>
    <name evidence="2" type="ORF">LX13_003038</name>
</gene>
<name>A0ABT1HI92_9NOCA</name>
<dbReference type="EMBL" id="JAMTCJ010000003">
    <property type="protein sequence ID" value="MCP2177210.1"/>
    <property type="molecule type" value="Genomic_DNA"/>
</dbReference>
<dbReference type="SUPFAM" id="SSF48619">
    <property type="entry name" value="Phospholipase A2, PLA2"/>
    <property type="match status" value="1"/>
</dbReference>
<keyword evidence="3" id="KW-1185">Reference proteome</keyword>
<evidence type="ECO:0000313" key="3">
    <source>
        <dbReference type="Proteomes" id="UP001206895"/>
    </source>
</evidence>
<accession>A0ABT1HI92</accession>
<sequence length="281" mass="29378">MGTGRIDAARIAIGRLLVSAIIIAAGLIVTSVLTTSSSATMSVHSATGASGSSTPTQIDAAVRLGDDTPAGAAIAALTGPDPIRALALIPSGFAATMGYRPVVDLGVPANPDGGCSSPITLPASFDAPCKTHDLGYDLLRYSATTDEPVGQWARRALDSQLVRRMHASCPVDSCWAAADIAAAGVNANSERQADGVPRSETRTQVFTSVIRWLWQPVVHAAEFLGSASGRAGVATLIALIAVHLRRRSRPVFADGWPTVWAMLRRSSIRIPSLRMRPEPGH</sequence>
<dbReference type="Proteomes" id="UP001206895">
    <property type="component" value="Unassembled WGS sequence"/>
</dbReference>
<evidence type="ECO:0000256" key="1">
    <source>
        <dbReference type="SAM" id="Phobius"/>
    </source>
</evidence>
<keyword evidence="1" id="KW-1133">Transmembrane helix</keyword>